<comment type="caution">
    <text evidence="2">The sequence shown here is derived from an EMBL/GenBank/DDBJ whole genome shotgun (WGS) entry which is preliminary data.</text>
</comment>
<evidence type="ECO:0000256" key="1">
    <source>
        <dbReference type="SAM" id="MobiDB-lite"/>
    </source>
</evidence>
<dbReference type="InterPro" id="IPR046355">
    <property type="entry name" value="Gab1-4-like"/>
</dbReference>
<keyword evidence="3" id="KW-1185">Reference proteome</keyword>
<dbReference type="AlphaFoldDB" id="A0A1A6FUS7"/>
<dbReference type="GO" id="GO:0005737">
    <property type="term" value="C:cytoplasm"/>
    <property type="evidence" value="ECO:0007669"/>
    <property type="project" value="TreeGrafter"/>
</dbReference>
<evidence type="ECO:0000313" key="3">
    <source>
        <dbReference type="Proteomes" id="UP000092124"/>
    </source>
</evidence>
<dbReference type="Proteomes" id="UP000092124">
    <property type="component" value="Unassembled WGS sequence"/>
</dbReference>
<organism evidence="2 3">
    <name type="scientific">Neotoma lepida</name>
    <name type="common">Desert woodrat</name>
    <dbReference type="NCBI Taxonomy" id="56216"/>
    <lineage>
        <taxon>Eukaryota</taxon>
        <taxon>Metazoa</taxon>
        <taxon>Chordata</taxon>
        <taxon>Craniata</taxon>
        <taxon>Vertebrata</taxon>
        <taxon>Euteleostomi</taxon>
        <taxon>Mammalia</taxon>
        <taxon>Eutheria</taxon>
        <taxon>Euarchontoglires</taxon>
        <taxon>Glires</taxon>
        <taxon>Rodentia</taxon>
        <taxon>Myomorpha</taxon>
        <taxon>Muroidea</taxon>
        <taxon>Cricetidae</taxon>
        <taxon>Neotominae</taxon>
        <taxon>Neotoma</taxon>
    </lineage>
</organism>
<evidence type="ECO:0000313" key="2">
    <source>
        <dbReference type="EMBL" id="OBS57320.1"/>
    </source>
</evidence>
<dbReference type="PANTHER" id="PTHR45960:SF1">
    <property type="entry name" value="GRB2-ASSOCIATED-BINDING PROTEIN 2"/>
    <property type="match status" value="1"/>
</dbReference>
<dbReference type="OrthoDB" id="67516at2759"/>
<sequence>MSGDPDVLEYYKTEHSKKPLQIINLNFCEQVNAGLTFNRKELKDSFVVDIKTSECTFYLVAETEADMNKSPSRGSEIQPPPVNHNLKPDQKAKPIPLDLRNNAAIDELAFKSPVTKSWSRANHTFNSNSSQYCCPISTQSITNRLGRKQGELRPYAKPSVCIPCSQWYQQPSSKKEYWQCSLSPYHKPSISSVTLDEKVDYVQVDKEKTKAPYNTIQEWTDVWQSSEPSKGAVGEPHK</sequence>
<dbReference type="Gene3D" id="2.30.29.30">
    <property type="entry name" value="Pleckstrin-homology domain (PH domain)/Phosphotyrosine-binding domain (PTB)"/>
    <property type="match status" value="1"/>
</dbReference>
<dbReference type="PANTHER" id="PTHR45960">
    <property type="entry name" value="GRB2-ASSOCIATED-BINDING PROTEIN"/>
    <property type="match status" value="1"/>
</dbReference>
<feature type="non-terminal residue" evidence="2">
    <location>
        <position position="238"/>
    </location>
</feature>
<proteinExistence type="predicted"/>
<dbReference type="GO" id="GO:0005068">
    <property type="term" value="F:transmembrane receptor protein tyrosine kinase adaptor activity"/>
    <property type="evidence" value="ECO:0007669"/>
    <property type="project" value="TreeGrafter"/>
</dbReference>
<accession>A0A1A6FUS7</accession>
<name>A0A1A6FUS7_NEOLE</name>
<dbReference type="SUPFAM" id="SSF50729">
    <property type="entry name" value="PH domain-like"/>
    <property type="match status" value="1"/>
</dbReference>
<feature type="region of interest" description="Disordered" evidence="1">
    <location>
        <begin position="68"/>
        <end position="90"/>
    </location>
</feature>
<evidence type="ECO:0008006" key="4">
    <source>
        <dbReference type="Google" id="ProtNLM"/>
    </source>
</evidence>
<dbReference type="STRING" id="56216.A0A1A6FUS7"/>
<reference evidence="2 3" key="1">
    <citation type="submission" date="2016-06" db="EMBL/GenBank/DDBJ databases">
        <title>The Draft Genome Sequence and Annotation of the Desert Woodrat Neotoma lepida.</title>
        <authorList>
            <person name="Campbell M."/>
            <person name="Oakeson K.F."/>
            <person name="Yandell M."/>
            <person name="Halpert J.R."/>
            <person name="Dearing D."/>
        </authorList>
    </citation>
    <scope>NUCLEOTIDE SEQUENCE [LARGE SCALE GENOMIC DNA]</scope>
    <source>
        <strain evidence="2">417</strain>
        <tissue evidence="2">Liver</tissue>
    </source>
</reference>
<protein>
    <recommendedName>
        <fullName evidence="4">GAB2</fullName>
    </recommendedName>
</protein>
<gene>
    <name evidence="2" type="ORF">A6R68_11555</name>
</gene>
<dbReference type="EMBL" id="LZPO01117175">
    <property type="protein sequence ID" value="OBS57320.1"/>
    <property type="molecule type" value="Genomic_DNA"/>
</dbReference>
<dbReference type="InterPro" id="IPR011993">
    <property type="entry name" value="PH-like_dom_sf"/>
</dbReference>